<feature type="binding site" evidence="13">
    <location>
        <position position="26"/>
    </location>
    <ligand>
        <name>Zn(2+)</name>
        <dbReference type="ChEBI" id="CHEBI:29105"/>
    </ligand>
</feature>
<organism evidence="15 16">
    <name type="scientific">Meiothermus luteus</name>
    <dbReference type="NCBI Taxonomy" id="2026184"/>
    <lineage>
        <taxon>Bacteria</taxon>
        <taxon>Thermotogati</taxon>
        <taxon>Deinococcota</taxon>
        <taxon>Deinococci</taxon>
        <taxon>Thermales</taxon>
        <taxon>Thermaceae</taxon>
        <taxon>Meiothermus</taxon>
    </lineage>
</organism>
<keyword evidence="11 13" id="KW-0275">Fatty acid biosynthesis</keyword>
<evidence type="ECO:0000256" key="8">
    <source>
        <dbReference type="ARBA" id="ARBA00022833"/>
    </source>
</evidence>
<keyword evidence="10 13" id="KW-0443">Lipid metabolism</keyword>
<comment type="catalytic activity">
    <reaction evidence="13">
        <text>N(6)-carboxybiotinyl-L-lysyl-[protein] + acetyl-CoA = N(6)-biotinyl-L-lysyl-[protein] + malonyl-CoA</text>
        <dbReference type="Rhea" id="RHEA:54728"/>
        <dbReference type="Rhea" id="RHEA-COMP:10505"/>
        <dbReference type="Rhea" id="RHEA-COMP:10506"/>
        <dbReference type="ChEBI" id="CHEBI:57288"/>
        <dbReference type="ChEBI" id="CHEBI:57384"/>
        <dbReference type="ChEBI" id="CHEBI:83144"/>
        <dbReference type="ChEBI" id="CHEBI:83145"/>
        <dbReference type="EC" id="2.1.3.15"/>
    </reaction>
</comment>
<dbReference type="Pfam" id="PF01039">
    <property type="entry name" value="Carboxyl_trans"/>
    <property type="match status" value="1"/>
</dbReference>
<keyword evidence="7 13" id="KW-0276">Fatty acid metabolism</keyword>
<reference evidence="15 16" key="1">
    <citation type="submission" date="2018-08" db="EMBL/GenBank/DDBJ databases">
        <title>Meiothermus luteus KCTC 52599 genome sequencing project.</title>
        <authorList>
            <person name="Da Costa M.S."/>
            <person name="Albuquerque L."/>
            <person name="Raposo P."/>
            <person name="Froufe H.J.C."/>
            <person name="Barroso C.S."/>
            <person name="Egas C."/>
        </authorList>
    </citation>
    <scope>NUCLEOTIDE SEQUENCE [LARGE SCALE GENOMIC DNA]</scope>
    <source>
        <strain evidence="15 16">KCTC 52599</strain>
    </source>
</reference>
<accession>A0A399ERZ3</accession>
<comment type="similarity">
    <text evidence="13">Belongs to the AccD/PCCB family.</text>
</comment>
<dbReference type="PRINTS" id="PR01070">
    <property type="entry name" value="ACCCTRFRASEB"/>
</dbReference>
<evidence type="ECO:0000256" key="9">
    <source>
        <dbReference type="ARBA" id="ARBA00022840"/>
    </source>
</evidence>
<dbReference type="PROSITE" id="PS50980">
    <property type="entry name" value="COA_CT_NTER"/>
    <property type="match status" value="1"/>
</dbReference>
<keyword evidence="3 13" id="KW-0808">Transferase</keyword>
<dbReference type="GO" id="GO:0016743">
    <property type="term" value="F:carboxyl- or carbamoyltransferase activity"/>
    <property type="evidence" value="ECO:0007669"/>
    <property type="project" value="UniProtKB-UniRule"/>
</dbReference>
<comment type="pathway">
    <text evidence="13">Lipid metabolism; malonyl-CoA biosynthesis; malonyl-CoA from acetyl-CoA: step 1/1.</text>
</comment>
<comment type="function">
    <text evidence="12 13">Component of the acetyl coenzyme A carboxylase (ACC) complex. Biotin carboxylase (BC) catalyzes the carboxylation of biotin on its carrier protein (BCCP) and then the CO(2) group is transferred by the transcarboxylase to acetyl-CoA to form malonyl-CoA.</text>
</comment>
<evidence type="ECO:0000259" key="14">
    <source>
        <dbReference type="PROSITE" id="PS50980"/>
    </source>
</evidence>
<keyword evidence="5 13" id="KW-0547">Nucleotide-binding</keyword>
<evidence type="ECO:0000313" key="15">
    <source>
        <dbReference type="EMBL" id="RIH87427.1"/>
    </source>
</evidence>
<dbReference type="InterPro" id="IPR000438">
    <property type="entry name" value="Acetyl_CoA_COase_Trfase_b_su"/>
</dbReference>
<evidence type="ECO:0000256" key="2">
    <source>
        <dbReference type="ARBA" id="ARBA00022516"/>
    </source>
</evidence>
<dbReference type="InterPro" id="IPR041010">
    <property type="entry name" value="Znf-ACC"/>
</dbReference>
<feature type="binding site" evidence="13">
    <location>
        <position position="48"/>
    </location>
    <ligand>
        <name>Zn(2+)</name>
        <dbReference type="ChEBI" id="CHEBI:29105"/>
    </ligand>
</feature>
<dbReference type="InterPro" id="IPR034733">
    <property type="entry name" value="AcCoA_carboxyl_beta"/>
</dbReference>
<dbReference type="HAMAP" id="MF_01395">
    <property type="entry name" value="AcetylCoA_CT_beta"/>
    <property type="match status" value="1"/>
</dbReference>
<evidence type="ECO:0000256" key="11">
    <source>
        <dbReference type="ARBA" id="ARBA00023160"/>
    </source>
</evidence>
<evidence type="ECO:0000256" key="10">
    <source>
        <dbReference type="ARBA" id="ARBA00023098"/>
    </source>
</evidence>
<keyword evidence="8 13" id="KW-0862">Zinc</keyword>
<dbReference type="GO" id="GO:0008270">
    <property type="term" value="F:zinc ion binding"/>
    <property type="evidence" value="ECO:0007669"/>
    <property type="project" value="UniProtKB-UniRule"/>
</dbReference>
<dbReference type="GO" id="GO:2001295">
    <property type="term" value="P:malonyl-CoA biosynthetic process"/>
    <property type="evidence" value="ECO:0007669"/>
    <property type="project" value="UniProtKB-UniRule"/>
</dbReference>
<keyword evidence="16" id="KW-1185">Reference proteome</keyword>
<evidence type="ECO:0000256" key="13">
    <source>
        <dbReference type="HAMAP-Rule" id="MF_01395"/>
    </source>
</evidence>
<dbReference type="PANTHER" id="PTHR42995">
    <property type="entry name" value="ACETYL-COENZYME A CARBOXYLASE CARBOXYL TRANSFERASE SUBUNIT BETA, CHLOROPLASTIC"/>
    <property type="match status" value="1"/>
</dbReference>
<dbReference type="OrthoDB" id="9772975at2"/>
<evidence type="ECO:0000256" key="1">
    <source>
        <dbReference type="ARBA" id="ARBA00004496"/>
    </source>
</evidence>
<feature type="zinc finger region" description="C4-type" evidence="13">
    <location>
        <begin position="26"/>
        <end position="48"/>
    </location>
</feature>
<dbReference type="Pfam" id="PF17848">
    <property type="entry name" value="Zn_ribbon_ACC"/>
    <property type="match status" value="1"/>
</dbReference>
<name>A0A399ERZ3_9DEIN</name>
<comment type="subunit">
    <text evidence="13">Acetyl-CoA carboxylase is a heterohexamer composed of biotin carboxyl carrier protein (AccB), biotin carboxylase (AccC) and two subunits each of ACCase subunit alpha (AccA) and ACCase subunit beta (AccD).</text>
</comment>
<dbReference type="PANTHER" id="PTHR42995:SF5">
    <property type="entry name" value="ACETYL-COENZYME A CARBOXYLASE CARBOXYL TRANSFERASE SUBUNIT BETA, CHLOROPLASTIC"/>
    <property type="match status" value="1"/>
</dbReference>
<feature type="binding site" evidence="13">
    <location>
        <position position="29"/>
    </location>
    <ligand>
        <name>Zn(2+)</name>
        <dbReference type="ChEBI" id="CHEBI:29105"/>
    </ligand>
</feature>
<comment type="subcellular location">
    <subcellularLocation>
        <location evidence="1 13">Cytoplasm</location>
    </subcellularLocation>
</comment>
<gene>
    <name evidence="13 15" type="primary">accD</name>
    <name evidence="15" type="ORF">Mlute_00983</name>
</gene>
<dbReference type="NCBIfam" id="TIGR00515">
    <property type="entry name" value="accD"/>
    <property type="match status" value="1"/>
</dbReference>
<keyword evidence="2 13" id="KW-0444">Lipid biosynthesis</keyword>
<feature type="domain" description="CoA carboxyltransferase N-terminal" evidence="14">
    <location>
        <begin position="22"/>
        <end position="282"/>
    </location>
</feature>
<dbReference type="GO" id="GO:0003989">
    <property type="term" value="F:acetyl-CoA carboxylase activity"/>
    <property type="evidence" value="ECO:0007669"/>
    <property type="project" value="InterPro"/>
</dbReference>
<keyword evidence="9 13" id="KW-0067">ATP-binding</keyword>
<dbReference type="InterPro" id="IPR011762">
    <property type="entry name" value="COA_CT_N"/>
</dbReference>
<evidence type="ECO:0000313" key="16">
    <source>
        <dbReference type="Proteomes" id="UP000265800"/>
    </source>
</evidence>
<keyword evidence="13" id="KW-0963">Cytoplasm</keyword>
<feature type="binding site" evidence="13">
    <location>
        <position position="45"/>
    </location>
    <ligand>
        <name>Zn(2+)</name>
        <dbReference type="ChEBI" id="CHEBI:29105"/>
    </ligand>
</feature>
<evidence type="ECO:0000256" key="3">
    <source>
        <dbReference type="ARBA" id="ARBA00022679"/>
    </source>
</evidence>
<protein>
    <recommendedName>
        <fullName evidence="13">Acetyl-coenzyme A carboxylase carboxyl transferase subunit beta</fullName>
        <shortName evidence="13">ACCase subunit beta</shortName>
        <shortName evidence="13">Acetyl-CoA carboxylase carboxyltransferase subunit beta</shortName>
        <ecNumber evidence="13">2.1.3.15</ecNumber>
    </recommendedName>
</protein>
<evidence type="ECO:0000256" key="5">
    <source>
        <dbReference type="ARBA" id="ARBA00022741"/>
    </source>
</evidence>
<comment type="cofactor">
    <cofactor evidence="13">
        <name>Zn(2+)</name>
        <dbReference type="ChEBI" id="CHEBI:29105"/>
    </cofactor>
    <text evidence="13">Binds 1 zinc ion per subunit.</text>
</comment>
<dbReference type="SUPFAM" id="SSF52096">
    <property type="entry name" value="ClpP/crotonase"/>
    <property type="match status" value="1"/>
</dbReference>
<dbReference type="Gene3D" id="3.90.226.10">
    <property type="entry name" value="2-enoyl-CoA Hydratase, Chain A, domain 1"/>
    <property type="match status" value="1"/>
</dbReference>
<dbReference type="EC" id="2.1.3.15" evidence="13"/>
<dbReference type="UniPathway" id="UPA00655">
    <property type="reaction ID" value="UER00711"/>
</dbReference>
<sequence>MALERLFRRRRAQGEARDIPELWAKCPKCDAQIYKKDLEHNLYVCPKCGHHLRMPASKRIEMLADAGSFEETTRLRPADPLGFVDTEPYPKRLERYQREAGRPDAIVGGRCTIGGVPSVLLVMDYAFAGGSMGSVVGEEITRGVEQAAQEERAVVIVAVSGGARMQEAALSLMQMAKTTLALDRLWARRLPYVSILTDPTTGGVTASFAALADVIFAEPGALIGFAGPRVIKQTIRQELPEGFQRAEFLLKHGMVDQVVDRRQLKAQVARVLGLLHPTRVGS</sequence>
<keyword evidence="15" id="KW-0436">Ligase</keyword>
<dbReference type="RefSeq" id="WP_119359643.1">
    <property type="nucleotide sequence ID" value="NZ_QWKZ01000022.1"/>
</dbReference>
<dbReference type="GO" id="GO:0005524">
    <property type="term" value="F:ATP binding"/>
    <property type="evidence" value="ECO:0007669"/>
    <property type="project" value="UniProtKB-KW"/>
</dbReference>
<dbReference type="GO" id="GO:0009317">
    <property type="term" value="C:acetyl-CoA carboxylase complex"/>
    <property type="evidence" value="ECO:0007669"/>
    <property type="project" value="InterPro"/>
</dbReference>
<dbReference type="EMBL" id="QWKZ01000022">
    <property type="protein sequence ID" value="RIH87427.1"/>
    <property type="molecule type" value="Genomic_DNA"/>
</dbReference>
<evidence type="ECO:0000256" key="12">
    <source>
        <dbReference type="ARBA" id="ARBA00025280"/>
    </source>
</evidence>
<dbReference type="InterPro" id="IPR029045">
    <property type="entry name" value="ClpP/crotonase-like_dom_sf"/>
</dbReference>
<comment type="caution">
    <text evidence="15">The sequence shown here is derived from an EMBL/GenBank/DDBJ whole genome shotgun (WGS) entry which is preliminary data.</text>
</comment>
<proteinExistence type="inferred from homology"/>
<dbReference type="Proteomes" id="UP000265800">
    <property type="component" value="Unassembled WGS sequence"/>
</dbReference>
<evidence type="ECO:0000256" key="7">
    <source>
        <dbReference type="ARBA" id="ARBA00022832"/>
    </source>
</evidence>
<dbReference type="AlphaFoldDB" id="A0A399ERZ3"/>
<evidence type="ECO:0000256" key="4">
    <source>
        <dbReference type="ARBA" id="ARBA00022723"/>
    </source>
</evidence>
<evidence type="ECO:0000256" key="6">
    <source>
        <dbReference type="ARBA" id="ARBA00022771"/>
    </source>
</evidence>
<keyword evidence="4 13" id="KW-0479">Metal-binding</keyword>
<keyword evidence="6 13" id="KW-0863">Zinc-finger</keyword>
<dbReference type="GO" id="GO:0006633">
    <property type="term" value="P:fatty acid biosynthetic process"/>
    <property type="evidence" value="ECO:0007669"/>
    <property type="project" value="UniProtKB-KW"/>
</dbReference>